<organism evidence="2 3">
    <name type="scientific">Mycena pura</name>
    <dbReference type="NCBI Taxonomy" id="153505"/>
    <lineage>
        <taxon>Eukaryota</taxon>
        <taxon>Fungi</taxon>
        <taxon>Dikarya</taxon>
        <taxon>Basidiomycota</taxon>
        <taxon>Agaricomycotina</taxon>
        <taxon>Agaricomycetes</taxon>
        <taxon>Agaricomycetidae</taxon>
        <taxon>Agaricales</taxon>
        <taxon>Marasmiineae</taxon>
        <taxon>Mycenaceae</taxon>
        <taxon>Mycena</taxon>
    </lineage>
</organism>
<feature type="domain" description="CHAT" evidence="1">
    <location>
        <begin position="733"/>
        <end position="939"/>
    </location>
</feature>
<dbReference type="Pfam" id="PF12770">
    <property type="entry name" value="CHAT"/>
    <property type="match status" value="1"/>
</dbReference>
<evidence type="ECO:0000259" key="1">
    <source>
        <dbReference type="Pfam" id="PF12770"/>
    </source>
</evidence>
<proteinExistence type="predicted"/>
<dbReference type="Gene3D" id="1.25.40.10">
    <property type="entry name" value="Tetratricopeptide repeat domain"/>
    <property type="match status" value="3"/>
</dbReference>
<keyword evidence="3" id="KW-1185">Reference proteome</keyword>
<dbReference type="SMART" id="SM00028">
    <property type="entry name" value="TPR"/>
    <property type="match status" value="6"/>
</dbReference>
<evidence type="ECO:0000313" key="2">
    <source>
        <dbReference type="EMBL" id="KAJ7192661.1"/>
    </source>
</evidence>
<gene>
    <name evidence="2" type="ORF">GGX14DRAFT_406192</name>
</gene>
<dbReference type="InterPro" id="IPR024983">
    <property type="entry name" value="CHAT_dom"/>
</dbReference>
<dbReference type="EMBL" id="JARJCW010000117">
    <property type="protein sequence ID" value="KAJ7192661.1"/>
    <property type="molecule type" value="Genomic_DNA"/>
</dbReference>
<evidence type="ECO:0000313" key="3">
    <source>
        <dbReference type="Proteomes" id="UP001219525"/>
    </source>
</evidence>
<dbReference type="InterPro" id="IPR011990">
    <property type="entry name" value="TPR-like_helical_dom_sf"/>
</dbReference>
<dbReference type="InterPro" id="IPR019734">
    <property type="entry name" value="TPR_rpt"/>
</dbReference>
<dbReference type="SUPFAM" id="SSF81901">
    <property type="entry name" value="HCP-like"/>
    <property type="match status" value="2"/>
</dbReference>
<accession>A0AAD6UTW5</accession>
<sequence length="1223" mass="136530">MVVATDKETDLTKLDAAVARCKERVDRSPAWRLDRCDRLADLGFALWKRFESTGAIGDIEMAVTNQRQAVKLCPLWNPRHTFFVRSLGHMLFGRFERLGRIEDLNESIECFRKGLGLVHPRHANRSATFNNLASSVYARFRQWRDAEDIDEAIQLHRKALALRPAPHPDRADSLRSLANSVHERFMQRGDAEDIDEAIQLHRKALALRPAPHPDRADSLNNLAISVYVRFRQRGDAEDIDEAIQLHREALALRPAPHPDRADSLGNLASSVLQRFVQRGDAEDIGEAIQLHREALALRPAPHPDRGPLPWQPCKQRGDAEDIDEAIQLLREALALHPAPHPDRAGSLNNLASSVYERFSQRGDAEDIDEAIQLNREALALRPAPHPDRAGHLGNLASSVMEGGNADDIDEAIQLHREALALHPAPHPDRARSLRSLAICLELSGSLSTAIPLFREASAYTSASLLSRFKVAKQWAITAHENHHATALEAYQTALALLPRLAAFSLDVQSRHSILVEAQSHNIALDAATCAIDLGQYEIAIELLEAGRSVFWSQSLHLRTSFDDLRMSHPLLATKLAELSWKLEQSSFRDASRNLASDSQHRVMSLEAEGLNCRRLNDEWVRTVESVRSISKLRLVANCGPVVVLNAGESSCHALILNSPDNIHCVPLPDMTRNSVYSLTEIIQALISATPSLKIHSLLANRACPAFESINRLIGRLDEEESPDEWFRSVLFDLWNDIVKPVFQFLQIQKSEKPPRLWWCPTGPFAFLPIHAAGIYDPQSRMPIDTVADYVISSYTPTLTVLLSPPFPLLTTTIRTTVVIQPATPGFSPLPFTDDELRRIKEKIPAEWLTSLGTVESPASVETVLRHLLTSSIIHFAGHGIQDIQKPLQSALIIGGDKLTVSQIMKMSGVSYDGPTSRNSTKHMALAFLSACQTATGFRSVVGTMWTMNDSDGPVVADIFYGHLFRNADPSSNPPVFPDLNESAEALHLAVKKLLEHTGDRRGVKFASIEIKPAPQEPSKTDTIQPDNLPLHVLDAIYGSQISVNRLRRVSTSLGVTYESADSHGQLLRLASILRREARQLSREQIAADKHKGVMNSLSSNFWDFKQFSPACKLTNPQYLEPQIPRHERADVLREYLVCRRCSVPHVRARAGQMQRRGRRDARPGWKWFIPLRTHQQLSCNRRTREGNFPQKSPVLPKVRIDEAKLRVGDVAEGACDAIGEERD</sequence>
<comment type="caution">
    <text evidence="2">The sequence shown here is derived from an EMBL/GenBank/DDBJ whole genome shotgun (WGS) entry which is preliminary data.</text>
</comment>
<protein>
    <submittedName>
        <fullName evidence="2">Aromatic di-alanine and tetratricopeptide repeat-containing protein</fullName>
    </submittedName>
</protein>
<reference evidence="2" key="1">
    <citation type="submission" date="2023-03" db="EMBL/GenBank/DDBJ databases">
        <title>Massive genome expansion in bonnet fungi (Mycena s.s.) driven by repeated elements and novel gene families across ecological guilds.</title>
        <authorList>
            <consortium name="Lawrence Berkeley National Laboratory"/>
            <person name="Harder C.B."/>
            <person name="Miyauchi S."/>
            <person name="Viragh M."/>
            <person name="Kuo A."/>
            <person name="Thoen E."/>
            <person name="Andreopoulos B."/>
            <person name="Lu D."/>
            <person name="Skrede I."/>
            <person name="Drula E."/>
            <person name="Henrissat B."/>
            <person name="Morin E."/>
            <person name="Kohler A."/>
            <person name="Barry K."/>
            <person name="LaButti K."/>
            <person name="Morin E."/>
            <person name="Salamov A."/>
            <person name="Lipzen A."/>
            <person name="Mereny Z."/>
            <person name="Hegedus B."/>
            <person name="Baldrian P."/>
            <person name="Stursova M."/>
            <person name="Weitz H."/>
            <person name="Taylor A."/>
            <person name="Grigoriev I.V."/>
            <person name="Nagy L.G."/>
            <person name="Martin F."/>
            <person name="Kauserud H."/>
        </authorList>
    </citation>
    <scope>NUCLEOTIDE SEQUENCE</scope>
    <source>
        <strain evidence="2">9144</strain>
    </source>
</reference>
<name>A0AAD6UTW5_9AGAR</name>
<dbReference type="Proteomes" id="UP001219525">
    <property type="component" value="Unassembled WGS sequence"/>
</dbReference>
<dbReference type="AlphaFoldDB" id="A0AAD6UTW5"/>
<dbReference type="PANTHER" id="PTHR19959">
    <property type="entry name" value="KINESIN LIGHT CHAIN"/>
    <property type="match status" value="1"/>
</dbReference>
<dbReference type="PANTHER" id="PTHR19959:SF119">
    <property type="entry name" value="FUNGAL LIPASE-LIKE DOMAIN-CONTAINING PROTEIN"/>
    <property type="match status" value="1"/>
</dbReference>